<dbReference type="PANTHER" id="PTHR11986:SF113">
    <property type="entry name" value="SUCCINYLORNITHINE TRANSAMINASE"/>
    <property type="match status" value="1"/>
</dbReference>
<comment type="pathway">
    <text evidence="3">Amino-acid biosynthesis; L-arginine biosynthesis; N(2)-acetyl-L-ornithine from L-glutamate: step 4/4.</text>
</comment>
<dbReference type="FunFam" id="3.40.640.10:FF:000004">
    <property type="entry name" value="Acetylornithine aminotransferase"/>
    <property type="match status" value="1"/>
</dbReference>
<feature type="binding site" evidence="3">
    <location>
        <position position="340"/>
    </location>
    <ligand>
        <name>pyridoxal 5'-phosphate</name>
        <dbReference type="ChEBI" id="CHEBI:597326"/>
    </ligand>
</feature>
<dbReference type="AlphaFoldDB" id="D5QJI3"/>
<dbReference type="InterPro" id="IPR015421">
    <property type="entry name" value="PyrdxlP-dep_Trfase_major"/>
</dbReference>
<dbReference type="GO" id="GO:0005737">
    <property type="term" value="C:cytoplasm"/>
    <property type="evidence" value="ECO:0007669"/>
    <property type="project" value="UniProtKB-SubCell"/>
</dbReference>
<dbReference type="GO" id="GO:0006526">
    <property type="term" value="P:L-arginine biosynthetic process"/>
    <property type="evidence" value="ECO:0007669"/>
    <property type="project" value="UniProtKB-UniRule"/>
</dbReference>
<sequence>MPDSVVAFMSFGQYSFLFRAAWRDLHPAGPMPTESMHAAKAHPWRRGLFTFFANDFFNPSNRKPQGNSMIPALMPTYNRADLAFERGEGAWLYAADGRRFLDFGAGIATSSLGHNNPHLVAAIAQQASRVMHVSNLYRIPQAERLAERLVAASFADSAFFCNSGAEANEGMIKMIRRAQAKSGHPERVRIICFNGAFHGRTLATLAATGNAKYLDGFGPVVDGFDHVPMNNMNAVRAAITAETAGIMIEPIQGESGVNPADPRFLRELRTACDEYGLFLGMDEVQCGMGRTGKLFAHEWSGITPDVMSTAKGIAGGFPMGAILAVEDVARHLTAGSHGTTFGGNPLACAAANAVLDVILAPGFLDQVNARGKMLSKEFDTLVAQYPDIFASHRGLGLMIGLHCVAPVDVVQDAAMHEGLLSVTAGGNVLRLVPPLTITGEECRMAGDMLARAAVRARAHMAAQTEDVA</sequence>
<dbReference type="GO" id="GO:0042802">
    <property type="term" value="F:identical protein binding"/>
    <property type="evidence" value="ECO:0007669"/>
    <property type="project" value="TreeGrafter"/>
</dbReference>
<dbReference type="InterPro" id="IPR005814">
    <property type="entry name" value="Aminotrans_3"/>
</dbReference>
<comment type="caution">
    <text evidence="4">The sequence shown here is derived from an EMBL/GenBank/DDBJ whole genome shotgun (WGS) entry which is preliminary data.</text>
</comment>
<name>D5QJI3_NOVHA</name>
<accession>D5QJI3</accession>
<dbReference type="SUPFAM" id="SSF53383">
    <property type="entry name" value="PLP-dependent transferases"/>
    <property type="match status" value="1"/>
</dbReference>
<dbReference type="Gene3D" id="3.90.1150.10">
    <property type="entry name" value="Aspartate Aminotransferase, domain 1"/>
    <property type="match status" value="1"/>
</dbReference>
<evidence type="ECO:0000313" key="4">
    <source>
        <dbReference type="EMBL" id="EFG82766.1"/>
    </source>
</evidence>
<dbReference type="Pfam" id="PF00202">
    <property type="entry name" value="Aminotran_3"/>
    <property type="match status" value="1"/>
</dbReference>
<dbReference type="CDD" id="cd00610">
    <property type="entry name" value="OAT_like"/>
    <property type="match status" value="1"/>
</dbReference>
<dbReference type="PANTHER" id="PTHR11986">
    <property type="entry name" value="AMINOTRANSFERASE CLASS III"/>
    <property type="match status" value="1"/>
</dbReference>
<keyword evidence="1 3" id="KW-0032">Aminotransferase</keyword>
<comment type="miscellaneous">
    <text evidence="3">May also have succinyldiaminopimelate aminotransferase activity, thus carrying out the corresponding step in lysine biosynthesis.</text>
</comment>
<comment type="subunit">
    <text evidence="3">Homodimer.</text>
</comment>
<reference evidence="4 5" key="1">
    <citation type="journal article" date="2010" name="J. Bacteriol.">
        <title>Genome sequence of a cellulose-producing bacterium, Gluconacetobacter hansenii ATCC 23769.</title>
        <authorList>
            <person name="Iyer P.R."/>
            <person name="Geib S.M."/>
            <person name="Catchmark J."/>
            <person name="Kao T.H."/>
            <person name="Tien M."/>
        </authorList>
    </citation>
    <scope>NUCLEOTIDE SEQUENCE [LARGE SCALE GENOMIC DNA]</scope>
    <source>
        <strain evidence="4 5">ATCC 23769</strain>
    </source>
</reference>
<protein>
    <recommendedName>
        <fullName evidence="3">Acetylornithine aminotransferase</fullName>
        <shortName evidence="3">ACOAT</shortName>
        <ecNumber evidence="3">2.6.1.11</ecNumber>
    </recommendedName>
</protein>
<feature type="modified residue" description="N6-(pyridoxal phosphate)lysine" evidence="3">
    <location>
        <position position="311"/>
    </location>
</feature>
<dbReference type="InterPro" id="IPR004636">
    <property type="entry name" value="AcOrn/SuccOrn_fam"/>
</dbReference>
<feature type="binding site" evidence="3">
    <location>
        <position position="339"/>
    </location>
    <ligand>
        <name>N(2)-acetyl-L-ornithine</name>
        <dbReference type="ChEBI" id="CHEBI:57805"/>
    </ligand>
</feature>
<keyword evidence="3" id="KW-0963">Cytoplasm</keyword>
<comment type="catalytic activity">
    <reaction evidence="3">
        <text>N(2)-acetyl-L-ornithine + 2-oxoglutarate = N-acetyl-L-glutamate 5-semialdehyde + L-glutamate</text>
        <dbReference type="Rhea" id="RHEA:18049"/>
        <dbReference type="ChEBI" id="CHEBI:16810"/>
        <dbReference type="ChEBI" id="CHEBI:29123"/>
        <dbReference type="ChEBI" id="CHEBI:29985"/>
        <dbReference type="ChEBI" id="CHEBI:57805"/>
        <dbReference type="EC" id="2.6.1.11"/>
    </reaction>
</comment>
<keyword evidence="2 3" id="KW-0663">Pyridoxal phosphate</keyword>
<dbReference type="NCBIfam" id="NF002325">
    <property type="entry name" value="PRK01278.1"/>
    <property type="match status" value="1"/>
</dbReference>
<feature type="binding site" evidence="3">
    <location>
        <begin position="164"/>
        <end position="165"/>
    </location>
    <ligand>
        <name>pyridoxal 5'-phosphate</name>
        <dbReference type="ChEBI" id="CHEBI:597326"/>
    </ligand>
</feature>
<dbReference type="InterPro" id="IPR015422">
    <property type="entry name" value="PyrdxlP-dep_Trfase_small"/>
</dbReference>
<dbReference type="UniPathway" id="UPA00068">
    <property type="reaction ID" value="UER00109"/>
</dbReference>
<dbReference type="Gene3D" id="3.40.640.10">
    <property type="entry name" value="Type I PLP-dependent aspartate aminotransferase-like (Major domain)"/>
    <property type="match status" value="1"/>
</dbReference>
<feature type="binding site" evidence="3">
    <location>
        <position position="197"/>
    </location>
    <ligand>
        <name>pyridoxal 5'-phosphate</name>
        <dbReference type="ChEBI" id="CHEBI:597326"/>
    </ligand>
</feature>
<keyword evidence="3" id="KW-0055">Arginine biosynthesis</keyword>
<dbReference type="GO" id="GO:0030170">
    <property type="term" value="F:pyridoxal phosphate binding"/>
    <property type="evidence" value="ECO:0007669"/>
    <property type="project" value="InterPro"/>
</dbReference>
<evidence type="ECO:0000256" key="2">
    <source>
        <dbReference type="ARBA" id="ARBA00022898"/>
    </source>
</evidence>
<proteinExistence type="inferred from homology"/>
<feature type="binding site" evidence="3">
    <location>
        <position position="200"/>
    </location>
    <ligand>
        <name>N(2)-acetyl-L-ornithine</name>
        <dbReference type="ChEBI" id="CHEBI:57805"/>
    </ligand>
</feature>
<keyword evidence="3" id="KW-0808">Transferase</keyword>
<dbReference type="GO" id="GO:0003992">
    <property type="term" value="F:N2-acetyl-L-ornithine:2-oxoglutarate 5-aminotransferase activity"/>
    <property type="evidence" value="ECO:0007669"/>
    <property type="project" value="UniProtKB-UniRule"/>
</dbReference>
<dbReference type="InterPro" id="IPR015424">
    <property type="entry name" value="PyrdxlP-dep_Trfase"/>
</dbReference>
<gene>
    <name evidence="3" type="primary">argD</name>
    <name evidence="4" type="ORF">GXY_16588</name>
</gene>
<feature type="binding site" evidence="3">
    <location>
        <begin position="282"/>
        <end position="285"/>
    </location>
    <ligand>
        <name>pyridoxal 5'-phosphate</name>
        <dbReference type="ChEBI" id="CHEBI:597326"/>
    </ligand>
</feature>
<comment type="similarity">
    <text evidence="3">Belongs to the class-III pyridoxal-phosphate-dependent aminotransferase family. ArgD subfamily.</text>
</comment>
<evidence type="ECO:0000313" key="5">
    <source>
        <dbReference type="Proteomes" id="UP000006468"/>
    </source>
</evidence>
<evidence type="ECO:0000256" key="1">
    <source>
        <dbReference type="ARBA" id="ARBA00022576"/>
    </source>
</evidence>
<comment type="cofactor">
    <cofactor evidence="3">
        <name>pyridoxal 5'-phosphate</name>
        <dbReference type="ChEBI" id="CHEBI:597326"/>
    </cofactor>
    <text evidence="3">Binds 1 pyridoxal phosphate per subunit.</text>
</comment>
<keyword evidence="3" id="KW-0028">Amino-acid biosynthesis</keyword>
<dbReference type="InterPro" id="IPR050103">
    <property type="entry name" value="Class-III_PLP-dep_AT"/>
</dbReference>
<organism evidence="4 5">
    <name type="scientific">Novacetimonas hansenii ATCC 23769</name>
    <dbReference type="NCBI Taxonomy" id="714995"/>
    <lineage>
        <taxon>Bacteria</taxon>
        <taxon>Pseudomonadati</taxon>
        <taxon>Pseudomonadota</taxon>
        <taxon>Alphaproteobacteria</taxon>
        <taxon>Acetobacterales</taxon>
        <taxon>Acetobacteraceae</taxon>
        <taxon>Novacetimonas</taxon>
    </lineage>
</organism>
<dbReference type="Proteomes" id="UP000006468">
    <property type="component" value="Chromosome"/>
</dbReference>
<dbReference type="HAMAP" id="MF_01107">
    <property type="entry name" value="ArgD_aminotrans_3"/>
    <property type="match status" value="1"/>
</dbReference>
<dbReference type="HOGENOM" id="CLU_016922_10_1_5"/>
<dbReference type="EC" id="2.6.1.11" evidence="3"/>
<dbReference type="NCBIfam" id="TIGR00707">
    <property type="entry name" value="argD"/>
    <property type="match status" value="1"/>
</dbReference>
<dbReference type="EMBL" id="ADTV01000070">
    <property type="protein sequence ID" value="EFG82766.1"/>
    <property type="molecule type" value="Genomic_DNA"/>
</dbReference>
<comment type="subcellular location">
    <subcellularLocation>
        <location evidence="3">Cytoplasm</location>
    </subcellularLocation>
</comment>
<evidence type="ECO:0000256" key="3">
    <source>
        <dbReference type="HAMAP-Rule" id="MF_01107"/>
    </source>
</evidence>